<dbReference type="SUPFAM" id="SSF52540">
    <property type="entry name" value="P-loop containing nucleoside triphosphate hydrolases"/>
    <property type="match status" value="1"/>
</dbReference>
<dbReference type="InterPro" id="IPR027417">
    <property type="entry name" value="P-loop_NTPase"/>
</dbReference>
<protein>
    <submittedName>
        <fullName evidence="3">Uncharacterized protein</fullName>
    </submittedName>
</protein>
<feature type="transmembrane region" description="Helical" evidence="2">
    <location>
        <begin position="20"/>
        <end position="43"/>
    </location>
</feature>
<evidence type="ECO:0000256" key="1">
    <source>
        <dbReference type="SAM" id="MobiDB-lite"/>
    </source>
</evidence>
<reference evidence="3 4" key="1">
    <citation type="journal article" date="2020" name="Sci. Rep.">
        <title>A novel cyanobacterial geosmin producer, revising GeoA distribution and dispersion patterns in Bacteria.</title>
        <authorList>
            <person name="Churro C."/>
            <person name="Semedo-Aguiar A.P."/>
            <person name="Silva A.D."/>
            <person name="Pereira-Leal J.B."/>
            <person name="Leite R.B."/>
        </authorList>
    </citation>
    <scope>NUCLEOTIDE SEQUENCE [LARGE SCALE GENOMIC DNA]</scope>
    <source>
        <strain evidence="3 4">IPMA8</strain>
    </source>
</reference>
<keyword evidence="4" id="KW-1185">Reference proteome</keyword>
<proteinExistence type="predicted"/>
<name>A0ABX2D1U3_9CYAN</name>
<feature type="transmembrane region" description="Helical" evidence="2">
    <location>
        <begin position="50"/>
        <end position="69"/>
    </location>
</feature>
<dbReference type="EMBL" id="SRRZ01000069">
    <property type="protein sequence ID" value="NQE35957.1"/>
    <property type="molecule type" value="Genomic_DNA"/>
</dbReference>
<dbReference type="Gene3D" id="3.40.50.300">
    <property type="entry name" value="P-loop containing nucleotide triphosphate hydrolases"/>
    <property type="match status" value="1"/>
</dbReference>
<keyword evidence="2" id="KW-0472">Membrane</keyword>
<dbReference type="RefSeq" id="WP_172189733.1">
    <property type="nucleotide sequence ID" value="NZ_CAWPPK010000284.1"/>
</dbReference>
<dbReference type="Proteomes" id="UP000702425">
    <property type="component" value="Unassembled WGS sequence"/>
</dbReference>
<keyword evidence="2" id="KW-0812">Transmembrane</keyword>
<sequence length="1067" mass="119637">MLKDPDKDFISVNKILGKQASIGIIPAEQLIPWMLITVISYLLTNGLFSLGMPWFFTTTFWLIVSWWLLTGNKPHLFVDRFRPPPGNEWYNGNLLYLSPVPQHRPNPIRHRISDSQVRVKLKPKVAPTQQGGNSRLMPFQNYQNLLCLVTIKKDGREVSGYLLNEGSQYQIVFGFETAGFHNILYRHEVNNAATALEEGLKDIPPGEKMTFHTGCYSSDCLRQQQLTELADNCHLKPISVLVRNEQKRIQELNLAGTRQLWNQTIFCTWTFNAQSGSKSNDPLSKFINGIINTANSIAAQFTGNQRIYSERFYKQLLLDAFEQGYIRWELLLNTKIGLEIQPMNAQALWGWLWQKFNSSPVPPIPQLLTLKETASDYKLTETLNSHKHACTILIEGMSGRSSCPEHRKASSRILLPGRNAECGVLTMEEGPGGWLNTREQLQWLWKIMSNSYVRDTEAVVEISAAPNFIIQDNLARQAKQSKSAKKRALEKGQGRDVGAEVKQEESFEAQKKMYKGARAIHAAVTFLVYRPTPEQLTHACQMLSHSFGSAKVLRERNIAWQLWLETLPITVSWLLHSSSLINERRLTLDTETVPGILPLTAVRDIDSKGVEFITKGGKPVYVDLMHNQTSRAVITGESGCGKSVLGWRFAADAIAANIPVVGMDISAGSGSTFETAVKLLGDDGAYYDITSGSSNLLEIPDLRRFDREERSRRLDQWKEFIRKALTIISMGKVRDPKLAQRVDAILLLTLKKFLEDPDIIERYNTAFEKGWKSTAWQEMPTLTNLLKFCTKEQLNLQNFTDFDRIAINQIITQCNALLASPLGKAIGRPSTFSPEPAVKFFALSGLGNEQDQYLMAINAHAACIRNALSHPKSLFIGDELSILFKKDGFAEVVGELCAVGRKNGISVLLLAQDIDSICDCSAGTMIMQNMVYRITGRLTSNGATSWIKNLGYPAEIISQNATEAFLPRAADLYSNWLIEKGGRFWQSRYYPGEMILASVANNQAELMARARVMAQYPNTLKGQLLALKQFASEYVQAVKEGRSLTNIGKNAVTDINGHKSPQDLIAS</sequence>
<evidence type="ECO:0000313" key="3">
    <source>
        <dbReference type="EMBL" id="NQE35957.1"/>
    </source>
</evidence>
<evidence type="ECO:0000256" key="2">
    <source>
        <dbReference type="SAM" id="Phobius"/>
    </source>
</evidence>
<feature type="compositionally biased region" description="Basic and acidic residues" evidence="1">
    <location>
        <begin position="487"/>
        <end position="501"/>
    </location>
</feature>
<organism evidence="3 4">
    <name type="scientific">Microcoleus asticus IPMA8</name>
    <dbReference type="NCBI Taxonomy" id="2563858"/>
    <lineage>
        <taxon>Bacteria</taxon>
        <taxon>Bacillati</taxon>
        <taxon>Cyanobacteriota</taxon>
        <taxon>Cyanophyceae</taxon>
        <taxon>Oscillatoriophycideae</taxon>
        <taxon>Oscillatoriales</taxon>
        <taxon>Microcoleaceae</taxon>
        <taxon>Microcoleus</taxon>
        <taxon>Microcoleus asticus</taxon>
    </lineage>
</organism>
<accession>A0ABX2D1U3</accession>
<comment type="caution">
    <text evidence="3">The sequence shown here is derived from an EMBL/GenBank/DDBJ whole genome shotgun (WGS) entry which is preliminary data.</text>
</comment>
<dbReference type="Gene3D" id="1.10.8.730">
    <property type="match status" value="1"/>
</dbReference>
<gene>
    <name evidence="3" type="ORF">E5S67_03719</name>
</gene>
<keyword evidence="2" id="KW-1133">Transmembrane helix</keyword>
<feature type="region of interest" description="Disordered" evidence="1">
    <location>
        <begin position="481"/>
        <end position="501"/>
    </location>
</feature>
<evidence type="ECO:0000313" key="4">
    <source>
        <dbReference type="Proteomes" id="UP000702425"/>
    </source>
</evidence>